<dbReference type="EMBL" id="SOZI01000009">
    <property type="protein sequence ID" value="TNY23599.1"/>
    <property type="molecule type" value="Genomic_DNA"/>
</dbReference>
<evidence type="ECO:0000256" key="5">
    <source>
        <dbReference type="ARBA" id="ARBA00023306"/>
    </source>
</evidence>
<name>A0A5C5G524_9BASI</name>
<dbReference type="Pfam" id="PF07962">
    <property type="entry name" value="Swi3"/>
    <property type="match status" value="1"/>
</dbReference>
<dbReference type="Proteomes" id="UP000311382">
    <property type="component" value="Unassembled WGS sequence"/>
</dbReference>
<dbReference type="GO" id="GO:0031297">
    <property type="term" value="P:replication fork processing"/>
    <property type="evidence" value="ECO:0007669"/>
    <property type="project" value="UniProtKB-UniRule"/>
</dbReference>
<evidence type="ECO:0000313" key="10">
    <source>
        <dbReference type="Proteomes" id="UP000311382"/>
    </source>
</evidence>
<dbReference type="GO" id="GO:0003677">
    <property type="term" value="F:DNA binding"/>
    <property type="evidence" value="ECO:0007669"/>
    <property type="project" value="TreeGrafter"/>
</dbReference>
<keyword evidence="10" id="KW-1185">Reference proteome</keyword>
<feature type="compositionally biased region" description="Acidic residues" evidence="7">
    <location>
        <begin position="1"/>
        <end position="12"/>
    </location>
</feature>
<dbReference type="GO" id="GO:0031298">
    <property type="term" value="C:replication fork protection complex"/>
    <property type="evidence" value="ECO:0007669"/>
    <property type="project" value="TreeGrafter"/>
</dbReference>
<dbReference type="PANTHER" id="PTHR13220">
    <property type="entry name" value="TIMELESS INTERACTING-RELATED"/>
    <property type="match status" value="1"/>
</dbReference>
<dbReference type="GO" id="GO:0000076">
    <property type="term" value="P:DNA replication checkpoint signaling"/>
    <property type="evidence" value="ECO:0007669"/>
    <property type="project" value="UniProtKB-UniRule"/>
</dbReference>
<comment type="similarity">
    <text evidence="2 6">Belongs to the CSM3 family.</text>
</comment>
<feature type="compositionally biased region" description="Acidic residues" evidence="7">
    <location>
        <begin position="55"/>
        <end position="72"/>
    </location>
</feature>
<sequence>MSSSDLDLDLDAPQDSSTSARMSDKQRKLLARKDALARLKRSSTRPAPRFLGADPQDDAEGDLDASQDVDFEQWERRDLERRRQRRAGAAPGAGSASSTRESDPVLSHAFDDLFDLGGNNGADDGIRTGEGSTGADVDGTGVDAVDGVDAEGAPAKKRRVVARMDETRLLGPSGFPRLREDLKKVRIKGKGHEMQDLRRVLSTYQLWAHQMYPKTNFRDTLETIEKLCHKRTVQRALKEYRDDEKHGRSNADEAREHDAFDGLGLADPTSGRPAAGADTGPATLPGRADLLAAAGFDDEMAGAFGPAGDGDDEDLFADEEALLAELEAEAHAAASAKAAAGPPPAPATAPQKGRMELVEEDFDEGEDEDAEAEAALREAEALLM</sequence>
<feature type="compositionally biased region" description="Low complexity" evidence="7">
    <location>
        <begin position="87"/>
        <end position="99"/>
    </location>
</feature>
<gene>
    <name evidence="9" type="ORF">DMC30DRAFT_444143</name>
</gene>
<dbReference type="AlphaFoldDB" id="A0A5C5G524"/>
<dbReference type="InterPro" id="IPR012923">
    <property type="entry name" value="Csm3"/>
</dbReference>
<dbReference type="GO" id="GO:0006974">
    <property type="term" value="P:DNA damage response"/>
    <property type="evidence" value="ECO:0007669"/>
    <property type="project" value="UniProtKB-KW"/>
</dbReference>
<evidence type="ECO:0000256" key="6">
    <source>
        <dbReference type="RuleBase" id="RU366049"/>
    </source>
</evidence>
<feature type="region of interest" description="Disordered" evidence="7">
    <location>
        <begin position="239"/>
        <end position="284"/>
    </location>
</feature>
<dbReference type="OrthoDB" id="437078at2759"/>
<evidence type="ECO:0000259" key="8">
    <source>
        <dbReference type="Pfam" id="PF07962"/>
    </source>
</evidence>
<organism evidence="9 10">
    <name type="scientific">Rhodotorula diobovata</name>
    <dbReference type="NCBI Taxonomy" id="5288"/>
    <lineage>
        <taxon>Eukaryota</taxon>
        <taxon>Fungi</taxon>
        <taxon>Dikarya</taxon>
        <taxon>Basidiomycota</taxon>
        <taxon>Pucciniomycotina</taxon>
        <taxon>Microbotryomycetes</taxon>
        <taxon>Sporidiobolales</taxon>
        <taxon>Sporidiobolaceae</taxon>
        <taxon>Rhodotorula</taxon>
    </lineage>
</organism>
<feature type="region of interest" description="Disordered" evidence="7">
    <location>
        <begin position="330"/>
        <end position="372"/>
    </location>
</feature>
<feature type="region of interest" description="Disordered" evidence="7">
    <location>
        <begin position="121"/>
        <end position="147"/>
    </location>
</feature>
<evidence type="ECO:0000256" key="7">
    <source>
        <dbReference type="SAM" id="MobiDB-lite"/>
    </source>
</evidence>
<feature type="compositionally biased region" description="Low complexity" evidence="7">
    <location>
        <begin position="331"/>
        <end position="340"/>
    </location>
</feature>
<feature type="compositionally biased region" description="Low complexity" evidence="7">
    <location>
        <begin position="134"/>
        <end position="147"/>
    </location>
</feature>
<feature type="compositionally biased region" description="Basic and acidic residues" evidence="7">
    <location>
        <begin position="22"/>
        <end position="37"/>
    </location>
</feature>
<feature type="compositionally biased region" description="Acidic residues" evidence="7">
    <location>
        <begin position="358"/>
        <end position="372"/>
    </location>
</feature>
<feature type="domain" description="Chromosome segregation in meiosis protein 3" evidence="8">
    <location>
        <begin position="164"/>
        <end position="245"/>
    </location>
</feature>
<comment type="caution">
    <text evidence="9">The sequence shown here is derived from an EMBL/GenBank/DDBJ whole genome shotgun (WGS) entry which is preliminary data.</text>
</comment>
<dbReference type="InterPro" id="IPR040038">
    <property type="entry name" value="TIPIN/Csm3/Swi3"/>
</dbReference>
<comment type="function">
    <text evidence="6">Plays an important role in the control of DNA replication and the maintenance of replication fork stability.</text>
</comment>
<dbReference type="PANTHER" id="PTHR13220:SF11">
    <property type="entry name" value="TIMELESS-INTERACTING PROTEIN"/>
    <property type="match status" value="1"/>
</dbReference>
<dbReference type="STRING" id="5288.A0A5C5G524"/>
<keyword evidence="4 6" id="KW-0539">Nucleus</keyword>
<keyword evidence="5 6" id="KW-0131">Cell cycle</keyword>
<keyword evidence="3 6" id="KW-0227">DNA damage</keyword>
<evidence type="ECO:0000256" key="3">
    <source>
        <dbReference type="ARBA" id="ARBA00022763"/>
    </source>
</evidence>
<evidence type="ECO:0000256" key="4">
    <source>
        <dbReference type="ARBA" id="ARBA00023242"/>
    </source>
</evidence>
<accession>A0A5C5G524</accession>
<protein>
    <recommendedName>
        <fullName evidence="6">Chromosome segregation in meiosis protein</fullName>
    </recommendedName>
</protein>
<feature type="region of interest" description="Disordered" evidence="7">
    <location>
        <begin position="1"/>
        <end position="103"/>
    </location>
</feature>
<evidence type="ECO:0000256" key="1">
    <source>
        <dbReference type="ARBA" id="ARBA00004123"/>
    </source>
</evidence>
<comment type="subcellular location">
    <subcellularLocation>
        <location evidence="1 6">Nucleus</location>
    </subcellularLocation>
</comment>
<evidence type="ECO:0000313" key="9">
    <source>
        <dbReference type="EMBL" id="TNY23599.1"/>
    </source>
</evidence>
<proteinExistence type="inferred from homology"/>
<reference evidence="9 10" key="1">
    <citation type="submission" date="2019-03" db="EMBL/GenBank/DDBJ databases">
        <title>Rhodosporidium diobovatum UCD-FST 08-225 genome sequencing, assembly, and annotation.</title>
        <authorList>
            <person name="Fakankun I.U."/>
            <person name="Fristensky B."/>
            <person name="Levin D.B."/>
        </authorList>
    </citation>
    <scope>NUCLEOTIDE SEQUENCE [LARGE SCALE GENOMIC DNA]</scope>
    <source>
        <strain evidence="9 10">UCD-FST 08-225</strain>
    </source>
</reference>
<feature type="compositionally biased region" description="Basic and acidic residues" evidence="7">
    <location>
        <begin position="239"/>
        <end position="260"/>
    </location>
</feature>
<dbReference type="GO" id="GO:0043111">
    <property type="term" value="P:replication fork arrest"/>
    <property type="evidence" value="ECO:0007669"/>
    <property type="project" value="TreeGrafter"/>
</dbReference>
<evidence type="ECO:0000256" key="2">
    <source>
        <dbReference type="ARBA" id="ARBA00006075"/>
    </source>
</evidence>